<evidence type="ECO:0000256" key="1">
    <source>
        <dbReference type="ARBA" id="ARBA00004651"/>
    </source>
</evidence>
<accession>A0A173LWQ7</accession>
<dbReference type="Proteomes" id="UP000243847">
    <property type="component" value="Chromosome sequence1"/>
</dbReference>
<gene>
    <name evidence="6" type="ORF">AUMI_17510</name>
</gene>
<dbReference type="AlphaFoldDB" id="A0A173LWQ7"/>
<proteinExistence type="predicted"/>
<sequence length="224" mass="23924">MRCAEKYTEVMTPTLAAALAGLGFGLSLIVAIGAQNAYVLRQGLRKEHVFVIVAICALSDALLIAVGVAGLGAIIQQLEWLLLLIELVGGVFLCTYGVMAAKRAWKPEVLNTDTGGKRVSLKVAVGTALALTYLNPHVYLDTVLLLGSVAGTYEENRWWFATGAMLGSIIWFSTLGFGARVLDPVFKKPTAWRVLDAIIALVMFALGTSLLVSFVQHLMASLGA</sequence>
<keyword evidence="3" id="KW-0812">Transmembrane</keyword>
<dbReference type="GO" id="GO:0005886">
    <property type="term" value="C:plasma membrane"/>
    <property type="evidence" value="ECO:0007669"/>
    <property type="project" value="UniProtKB-SubCell"/>
</dbReference>
<evidence type="ECO:0000256" key="3">
    <source>
        <dbReference type="ARBA" id="ARBA00022692"/>
    </source>
</evidence>
<comment type="subcellular location">
    <subcellularLocation>
        <location evidence="1">Cell membrane</location>
        <topology evidence="1">Multi-pass membrane protein</topology>
    </subcellularLocation>
</comment>
<dbReference type="GO" id="GO:0015171">
    <property type="term" value="F:amino acid transmembrane transporter activity"/>
    <property type="evidence" value="ECO:0007669"/>
    <property type="project" value="TreeGrafter"/>
</dbReference>
<dbReference type="KEGG" id="amin:AUMI_17510"/>
<evidence type="ECO:0000256" key="2">
    <source>
        <dbReference type="ARBA" id="ARBA00022475"/>
    </source>
</evidence>
<protein>
    <submittedName>
        <fullName evidence="6">Lysine exporter LysE/YggA</fullName>
    </submittedName>
</protein>
<evidence type="ECO:0000313" key="6">
    <source>
        <dbReference type="EMBL" id="BAU99293.1"/>
    </source>
</evidence>
<organism evidence="6 7">
    <name type="scientific">Aurantimicrobium minutum</name>
    <dbReference type="NCBI Taxonomy" id="708131"/>
    <lineage>
        <taxon>Bacteria</taxon>
        <taxon>Bacillati</taxon>
        <taxon>Actinomycetota</taxon>
        <taxon>Actinomycetes</taxon>
        <taxon>Micrococcales</taxon>
        <taxon>Microbacteriaceae</taxon>
        <taxon>Aurantimicrobium</taxon>
    </lineage>
</organism>
<dbReference type="Pfam" id="PF01810">
    <property type="entry name" value="LysE"/>
    <property type="match status" value="1"/>
</dbReference>
<evidence type="ECO:0000256" key="4">
    <source>
        <dbReference type="ARBA" id="ARBA00022989"/>
    </source>
</evidence>
<keyword evidence="2" id="KW-1003">Cell membrane</keyword>
<keyword evidence="4" id="KW-1133">Transmembrane helix</keyword>
<dbReference type="InterPro" id="IPR001123">
    <property type="entry name" value="LeuE-type"/>
</dbReference>
<name>A0A173LWQ7_9MICO</name>
<evidence type="ECO:0000313" key="7">
    <source>
        <dbReference type="Proteomes" id="UP000243847"/>
    </source>
</evidence>
<dbReference type="PANTHER" id="PTHR30086">
    <property type="entry name" value="ARGININE EXPORTER PROTEIN ARGO"/>
    <property type="match status" value="1"/>
</dbReference>
<keyword evidence="5" id="KW-0472">Membrane</keyword>
<dbReference type="EMBL" id="AP017457">
    <property type="protein sequence ID" value="BAU99293.1"/>
    <property type="molecule type" value="Genomic_DNA"/>
</dbReference>
<evidence type="ECO:0000256" key="5">
    <source>
        <dbReference type="ARBA" id="ARBA00023136"/>
    </source>
</evidence>
<dbReference type="PANTHER" id="PTHR30086:SF20">
    <property type="entry name" value="ARGININE EXPORTER PROTEIN ARGO-RELATED"/>
    <property type="match status" value="1"/>
</dbReference>
<reference evidence="6 7" key="1">
    <citation type="journal article" date="2016" name="Genome Announc.">
        <title>Complete Genome Sequence of Aurantimicrobium minutum Type Strain KNCT, a Planktonic Ultramicrobacterium Isolated from River Water.</title>
        <authorList>
            <person name="Nakai R."/>
            <person name="Fujisawa T."/>
            <person name="Nakamura Y."/>
            <person name="Nishide H."/>
            <person name="Uchiyama I."/>
            <person name="Baba T."/>
            <person name="Toyoda A."/>
            <person name="Fujiyama A."/>
            <person name="Naganuma T."/>
            <person name="Niki H."/>
        </authorList>
    </citation>
    <scope>NUCLEOTIDE SEQUENCE [LARGE SCALE GENOMIC DNA]</scope>
    <source>
        <strain evidence="6 7">KNC</strain>
    </source>
</reference>